<keyword evidence="2" id="KW-1133">Transmembrane helix</keyword>
<feature type="transmembrane region" description="Helical" evidence="2">
    <location>
        <begin position="281"/>
        <end position="302"/>
    </location>
</feature>
<feature type="compositionally biased region" description="Low complexity" evidence="1">
    <location>
        <begin position="12"/>
        <end position="22"/>
    </location>
</feature>
<dbReference type="OrthoDB" id="9846886at2"/>
<dbReference type="STRING" id="860235.AOZ06_06215"/>
<feature type="compositionally biased region" description="Polar residues" evidence="1">
    <location>
        <begin position="39"/>
        <end position="50"/>
    </location>
</feature>
<feature type="compositionally biased region" description="Pro residues" evidence="1">
    <location>
        <begin position="324"/>
        <end position="366"/>
    </location>
</feature>
<feature type="compositionally biased region" description="Pro residues" evidence="1">
    <location>
        <begin position="71"/>
        <end position="102"/>
    </location>
</feature>
<feature type="transmembrane region" description="Helical" evidence="2">
    <location>
        <begin position="219"/>
        <end position="243"/>
    </location>
</feature>
<dbReference type="EMBL" id="CP012752">
    <property type="protein sequence ID" value="ALG06574.1"/>
    <property type="molecule type" value="Genomic_DNA"/>
</dbReference>
<dbReference type="AlphaFoldDB" id="A0A0N9HT99"/>
<reference evidence="3 4" key="1">
    <citation type="submission" date="2015-07" db="EMBL/GenBank/DDBJ databases">
        <title>Genome sequencing of Kibdelosporangium phytohabitans.</title>
        <authorList>
            <person name="Qin S."/>
            <person name="Xing K."/>
        </authorList>
    </citation>
    <scope>NUCLEOTIDE SEQUENCE [LARGE SCALE GENOMIC DNA]</scope>
    <source>
        <strain evidence="3 4">KLBMP1111</strain>
    </source>
</reference>
<feature type="compositionally biased region" description="Low complexity" evidence="1">
    <location>
        <begin position="51"/>
        <end position="70"/>
    </location>
</feature>
<keyword evidence="2" id="KW-0472">Membrane</keyword>
<dbReference type="RefSeq" id="WP_054288547.1">
    <property type="nucleotide sequence ID" value="NZ_CP012752.1"/>
</dbReference>
<sequence>MSAPQPPHDPNQGGQPPQEQEGALQVPESTQVLRPGQQVPDQSPEVTQMVQPGQPGQQPQQGESTQMVPPGSMPPPMPQYEPPPSAADQPPSPPGGFAPPPGQQQTQAMGGYGQPSQFGQPAPGQQPPPGFAPPPGYQQPNPYGQQPYGQPGYGQYGPPGGGGNTQVISWAVAGVAAILGLVAAILVFVDMGKISDYAEGWSNASDAMKDGVDVISGPMLWVTAILAVLGGLAAVGAGVMIFLKNKIGATLLLVGGGLMFVGSLLFIILKGEIDLDSPISGWVILSLIAGIVVAGLGALQFFPATKPFVGLAAAPVVGGFQQPPPPGYGPAPYGQQPPPGYGQQQPPPGYGQQPPPQQPGQQPPPGYGQQPPGYGQQPPQQW</sequence>
<evidence type="ECO:0000256" key="2">
    <source>
        <dbReference type="SAM" id="Phobius"/>
    </source>
</evidence>
<feature type="region of interest" description="Disordered" evidence="1">
    <location>
        <begin position="324"/>
        <end position="382"/>
    </location>
</feature>
<feature type="compositionally biased region" description="Low complexity" evidence="1">
    <location>
        <begin position="103"/>
        <end position="123"/>
    </location>
</feature>
<dbReference type="Proteomes" id="UP000063699">
    <property type="component" value="Chromosome"/>
</dbReference>
<gene>
    <name evidence="3" type="ORF">AOZ06_06215</name>
</gene>
<feature type="compositionally biased region" description="Low complexity" evidence="1">
    <location>
        <begin position="367"/>
        <end position="382"/>
    </location>
</feature>
<feature type="compositionally biased region" description="Pro residues" evidence="1">
    <location>
        <begin position="124"/>
        <end position="137"/>
    </location>
</feature>
<protein>
    <submittedName>
        <fullName evidence="3">Uncharacterized protein</fullName>
    </submittedName>
</protein>
<feature type="compositionally biased region" description="Low complexity" evidence="1">
    <location>
        <begin position="138"/>
        <end position="150"/>
    </location>
</feature>
<evidence type="ECO:0000313" key="4">
    <source>
        <dbReference type="Proteomes" id="UP000063699"/>
    </source>
</evidence>
<feature type="transmembrane region" description="Helical" evidence="2">
    <location>
        <begin position="250"/>
        <end position="269"/>
    </location>
</feature>
<dbReference type="KEGG" id="kphy:AOZ06_06215"/>
<feature type="region of interest" description="Disordered" evidence="1">
    <location>
        <begin position="1"/>
        <end position="158"/>
    </location>
</feature>
<name>A0A0N9HT99_9PSEU</name>
<keyword evidence="2" id="KW-0812">Transmembrane</keyword>
<keyword evidence="4" id="KW-1185">Reference proteome</keyword>
<evidence type="ECO:0000313" key="3">
    <source>
        <dbReference type="EMBL" id="ALG06574.1"/>
    </source>
</evidence>
<evidence type="ECO:0000256" key="1">
    <source>
        <dbReference type="SAM" id="MobiDB-lite"/>
    </source>
</evidence>
<organism evidence="3 4">
    <name type="scientific">Kibdelosporangium phytohabitans</name>
    <dbReference type="NCBI Taxonomy" id="860235"/>
    <lineage>
        <taxon>Bacteria</taxon>
        <taxon>Bacillati</taxon>
        <taxon>Actinomycetota</taxon>
        <taxon>Actinomycetes</taxon>
        <taxon>Pseudonocardiales</taxon>
        <taxon>Pseudonocardiaceae</taxon>
        <taxon>Kibdelosporangium</taxon>
    </lineage>
</organism>
<proteinExistence type="predicted"/>
<feature type="transmembrane region" description="Helical" evidence="2">
    <location>
        <begin position="167"/>
        <end position="189"/>
    </location>
</feature>
<accession>A0A0N9HT99</accession>